<evidence type="ECO:0000313" key="1">
    <source>
        <dbReference type="Proteomes" id="UP000818029"/>
    </source>
</evidence>
<dbReference type="Proteomes" id="UP000818029">
    <property type="component" value="Chromosome A06"/>
</dbReference>
<evidence type="ECO:0000313" key="2">
    <source>
        <dbReference type="RefSeq" id="XP_040972132.1"/>
    </source>
</evidence>
<accession>A0ABM3BYJ6</accession>
<keyword evidence="1" id="KW-1185">Reference proteome</keyword>
<dbReference type="RefSeq" id="XP_040972132.1">
    <property type="nucleotide sequence ID" value="XM_041116198.1"/>
</dbReference>
<name>A0ABM3BYJ6_GOSHI</name>
<dbReference type="GeneID" id="107937670"/>
<proteinExistence type="predicted"/>
<organism evidence="1 2">
    <name type="scientific">Gossypium hirsutum</name>
    <name type="common">Upland cotton</name>
    <name type="synonym">Gossypium mexicanum</name>
    <dbReference type="NCBI Taxonomy" id="3635"/>
    <lineage>
        <taxon>Eukaryota</taxon>
        <taxon>Viridiplantae</taxon>
        <taxon>Streptophyta</taxon>
        <taxon>Embryophyta</taxon>
        <taxon>Tracheophyta</taxon>
        <taxon>Spermatophyta</taxon>
        <taxon>Magnoliopsida</taxon>
        <taxon>eudicotyledons</taxon>
        <taxon>Gunneridae</taxon>
        <taxon>Pentapetalae</taxon>
        <taxon>rosids</taxon>
        <taxon>malvids</taxon>
        <taxon>Malvales</taxon>
        <taxon>Malvaceae</taxon>
        <taxon>Malvoideae</taxon>
        <taxon>Gossypium</taxon>
    </lineage>
</organism>
<reference evidence="2" key="2">
    <citation type="submission" date="2025-08" db="UniProtKB">
        <authorList>
            <consortium name="RefSeq"/>
        </authorList>
    </citation>
    <scope>IDENTIFICATION</scope>
</reference>
<gene>
    <name evidence="2" type="primary">LOC107937670</name>
</gene>
<reference evidence="1" key="1">
    <citation type="journal article" date="2020" name="Nat. Genet.">
        <title>Genomic diversifications of five Gossypium allopolyploid species and their impact on cotton improvement.</title>
        <authorList>
            <person name="Chen Z.J."/>
            <person name="Sreedasyam A."/>
            <person name="Ando A."/>
            <person name="Song Q."/>
            <person name="De Santiago L.M."/>
            <person name="Hulse-Kemp A.M."/>
            <person name="Ding M."/>
            <person name="Ye W."/>
            <person name="Kirkbride R.C."/>
            <person name="Jenkins J."/>
            <person name="Plott C."/>
            <person name="Lovell J."/>
            <person name="Lin Y.M."/>
            <person name="Vaughn R."/>
            <person name="Liu B."/>
            <person name="Simpson S."/>
            <person name="Scheffler B.E."/>
            <person name="Wen L."/>
            <person name="Saski C.A."/>
            <person name="Grover C.E."/>
            <person name="Hu G."/>
            <person name="Conover J.L."/>
            <person name="Carlson J.W."/>
            <person name="Shu S."/>
            <person name="Boston L.B."/>
            <person name="Williams M."/>
            <person name="Peterson D.G."/>
            <person name="McGee K."/>
            <person name="Jones D.C."/>
            <person name="Wendel J.F."/>
            <person name="Stelly D.M."/>
            <person name="Grimwood J."/>
            <person name="Schmutz J."/>
        </authorList>
    </citation>
    <scope>NUCLEOTIDE SEQUENCE [LARGE SCALE GENOMIC DNA]</scope>
    <source>
        <strain evidence="1">cv. TM-1</strain>
    </source>
</reference>
<protein>
    <submittedName>
        <fullName evidence="2">Pentatricopeptide repeat-containing protein At1g74900, mitochondrial isoform X1</fullName>
    </submittedName>
</protein>
<sequence>MSTAATATATASALTNLILKSTNRQSLIKSLICPSIHWTPLLVNTILKHLWNHGPKALQFFDVLLQNHPTYVHSASSFDHAIDVAARLRNYTTVFTLLHRMRSLRLHPTPKTFAIIAERFTTRSKCLALALAFTKFCKLNKFLPIRGVYFCECQVQVAASSLVACSMVRSLKVNTTEKDYQRKKNQVLIKDSWSVAYRLLLREDRRETMRS</sequence>